<keyword evidence="1" id="KW-1133">Transmembrane helix</keyword>
<reference evidence="2" key="1">
    <citation type="submission" date="2020-07" db="EMBL/GenBank/DDBJ databases">
        <authorList>
            <person name="Tarantini F.S."/>
            <person name="Hong K.W."/>
            <person name="Chan K.G."/>
        </authorList>
    </citation>
    <scope>NUCLEOTIDE SEQUENCE</scope>
    <source>
        <strain evidence="2">32-07</strain>
    </source>
</reference>
<protein>
    <submittedName>
        <fullName evidence="2">DUF485 domain-containing protein</fullName>
    </submittedName>
</protein>
<evidence type="ECO:0000256" key="1">
    <source>
        <dbReference type="SAM" id="Phobius"/>
    </source>
</evidence>
<sequence length="105" mass="11113">MTDSHDSEHTGTRVAEDAHLAEETHLAEHDAAIARHKRLVLTAAAATFLLFMAFPVTTSFTGALDGVVHGIGIGYAAGLAVIVAPVLAAIAYRRWAARPGRGVRR</sequence>
<dbReference type="RefSeq" id="WP_231333350.1">
    <property type="nucleotide sequence ID" value="NZ_CP059572.1"/>
</dbReference>
<dbReference type="EMBL" id="CP059572">
    <property type="protein sequence ID" value="QXJ20289.1"/>
    <property type="molecule type" value="Genomic_DNA"/>
</dbReference>
<dbReference type="InterPro" id="IPR007436">
    <property type="entry name" value="DUF485"/>
</dbReference>
<keyword evidence="3" id="KW-1185">Reference proteome</keyword>
<name>A0ABX8QQR9_9ACTN</name>
<gene>
    <name evidence="2" type="ORF">AGRA3207_000973</name>
</gene>
<evidence type="ECO:0000313" key="3">
    <source>
        <dbReference type="Proteomes" id="UP001049518"/>
    </source>
</evidence>
<keyword evidence="1" id="KW-0812">Transmembrane</keyword>
<dbReference type="Proteomes" id="UP001049518">
    <property type="component" value="Chromosome"/>
</dbReference>
<feature type="transmembrane region" description="Helical" evidence="1">
    <location>
        <begin position="39"/>
        <end position="60"/>
    </location>
</feature>
<organism evidence="2 3">
    <name type="scientific">Actinomadura graeca</name>
    <dbReference type="NCBI Taxonomy" id="2750812"/>
    <lineage>
        <taxon>Bacteria</taxon>
        <taxon>Bacillati</taxon>
        <taxon>Actinomycetota</taxon>
        <taxon>Actinomycetes</taxon>
        <taxon>Streptosporangiales</taxon>
        <taxon>Thermomonosporaceae</taxon>
        <taxon>Actinomadura</taxon>
    </lineage>
</organism>
<evidence type="ECO:0000313" key="2">
    <source>
        <dbReference type="EMBL" id="QXJ20289.1"/>
    </source>
</evidence>
<proteinExistence type="predicted"/>
<feature type="transmembrane region" description="Helical" evidence="1">
    <location>
        <begin position="72"/>
        <end position="92"/>
    </location>
</feature>
<accession>A0ABX8QQR9</accession>
<keyword evidence="1" id="KW-0472">Membrane</keyword>
<dbReference type="Pfam" id="PF04341">
    <property type="entry name" value="DUF485"/>
    <property type="match status" value="1"/>
</dbReference>